<dbReference type="InterPro" id="IPR007627">
    <property type="entry name" value="RNA_pol_sigma70_r2"/>
</dbReference>
<dbReference type="InterPro" id="IPR039425">
    <property type="entry name" value="RNA_pol_sigma-70-like"/>
</dbReference>
<dbReference type="Pfam" id="PF04542">
    <property type="entry name" value="Sigma70_r2"/>
    <property type="match status" value="1"/>
</dbReference>
<evidence type="ECO:0000256" key="2">
    <source>
        <dbReference type="ARBA" id="ARBA00023015"/>
    </source>
</evidence>
<gene>
    <name evidence="8" type="ORF">VIBNI_0188</name>
</gene>
<dbReference type="Pfam" id="PF08281">
    <property type="entry name" value="Sigma70_r4_2"/>
    <property type="match status" value="1"/>
</dbReference>
<dbReference type="GO" id="GO:0003677">
    <property type="term" value="F:DNA binding"/>
    <property type="evidence" value="ECO:0007669"/>
    <property type="project" value="UniProtKB-KW"/>
</dbReference>
<geneLocation type="plasmid" evidence="8">
    <name>VIBNI_pA</name>
</geneLocation>
<evidence type="ECO:0000259" key="7">
    <source>
        <dbReference type="Pfam" id="PF08281"/>
    </source>
</evidence>
<dbReference type="RefSeq" id="WP_013610336.1">
    <property type="nucleotide sequence ID" value="NC_015156.1"/>
</dbReference>
<evidence type="ECO:0000256" key="5">
    <source>
        <dbReference type="ARBA" id="ARBA00023163"/>
    </source>
</evidence>
<dbReference type="Gene3D" id="1.10.1740.10">
    <property type="match status" value="1"/>
</dbReference>
<sequence length="180" mass="20398">MEITRIGSDTIKQDIATLFVEHGEQLRGFIMKYAHNVDLVDDIAQSTYLEALKSWQQFRGHAKLKNWLFGIAYNLVRNQNRINCKQPDHVPIDNLPTQIIHDGSELQDKVDSMRILQRCPTQIGCMPGDMQKVFNHIVVEGLSYEEVAAELGIAVGTVRSRLSRARNWLKVSLDQTVAPG</sequence>
<feature type="domain" description="RNA polymerase sigma factor 70 region 4 type 2" evidence="7">
    <location>
        <begin position="123"/>
        <end position="169"/>
    </location>
</feature>
<organism evidence="8">
    <name type="scientific">Vibrio nigripulchritudo</name>
    <dbReference type="NCBI Taxonomy" id="28173"/>
    <lineage>
        <taxon>Bacteria</taxon>
        <taxon>Pseudomonadati</taxon>
        <taxon>Pseudomonadota</taxon>
        <taxon>Gammaproteobacteria</taxon>
        <taxon>Vibrionales</taxon>
        <taxon>Vibrionaceae</taxon>
        <taxon>Vibrio</taxon>
    </lineage>
</organism>
<dbReference type="Gene3D" id="1.10.10.10">
    <property type="entry name" value="Winged helix-like DNA-binding domain superfamily/Winged helix DNA-binding domain"/>
    <property type="match status" value="1"/>
</dbReference>
<dbReference type="EMBL" id="FP893246">
    <property type="protein sequence ID" value="CBJ93208.1"/>
    <property type="molecule type" value="Genomic_DNA"/>
</dbReference>
<dbReference type="InterPro" id="IPR036388">
    <property type="entry name" value="WH-like_DNA-bd_sf"/>
</dbReference>
<dbReference type="CDD" id="cd06171">
    <property type="entry name" value="Sigma70_r4"/>
    <property type="match status" value="1"/>
</dbReference>
<keyword evidence="5" id="KW-0804">Transcription</keyword>
<dbReference type="InterPro" id="IPR013325">
    <property type="entry name" value="RNA_pol_sigma_r2"/>
</dbReference>
<dbReference type="InterPro" id="IPR014284">
    <property type="entry name" value="RNA_pol_sigma-70_dom"/>
</dbReference>
<dbReference type="NCBIfam" id="TIGR02937">
    <property type="entry name" value="sigma70-ECF"/>
    <property type="match status" value="1"/>
</dbReference>
<dbReference type="PANTHER" id="PTHR43133">
    <property type="entry name" value="RNA POLYMERASE ECF-TYPE SIGMA FACTO"/>
    <property type="match status" value="1"/>
</dbReference>
<dbReference type="GO" id="GO:0006352">
    <property type="term" value="P:DNA-templated transcription initiation"/>
    <property type="evidence" value="ECO:0007669"/>
    <property type="project" value="InterPro"/>
</dbReference>
<keyword evidence="3" id="KW-0731">Sigma factor</keyword>
<evidence type="ECO:0000259" key="6">
    <source>
        <dbReference type="Pfam" id="PF04542"/>
    </source>
</evidence>
<dbReference type="AlphaFoldDB" id="A0A9P1JLE3"/>
<reference evidence="8" key="1">
    <citation type="submission" date="2010-02" db="EMBL/GenBank/DDBJ databases">
        <authorList>
            <person name="Genoscope - CEA"/>
        </authorList>
    </citation>
    <scope>NUCLEOTIDE SEQUENCE</scope>
    <source>
        <plasmid evidence="8">VIBNI_pA</plasmid>
    </source>
</reference>
<dbReference type="GO" id="GO:0016987">
    <property type="term" value="F:sigma factor activity"/>
    <property type="evidence" value="ECO:0007669"/>
    <property type="project" value="UniProtKB-KW"/>
</dbReference>
<dbReference type="InterPro" id="IPR013324">
    <property type="entry name" value="RNA_pol_sigma_r3/r4-like"/>
</dbReference>
<comment type="similarity">
    <text evidence="1">Belongs to the sigma-70 factor family. ECF subfamily.</text>
</comment>
<dbReference type="SUPFAM" id="SSF88946">
    <property type="entry name" value="Sigma2 domain of RNA polymerase sigma factors"/>
    <property type="match status" value="1"/>
</dbReference>
<evidence type="ECO:0000256" key="4">
    <source>
        <dbReference type="ARBA" id="ARBA00023125"/>
    </source>
</evidence>
<evidence type="ECO:0000256" key="3">
    <source>
        <dbReference type="ARBA" id="ARBA00023082"/>
    </source>
</evidence>
<protein>
    <submittedName>
        <fullName evidence="8">RNA polymerase, sigma factor</fullName>
    </submittedName>
</protein>
<dbReference type="PANTHER" id="PTHR43133:SF8">
    <property type="entry name" value="RNA POLYMERASE SIGMA FACTOR HI_1459-RELATED"/>
    <property type="match status" value="1"/>
</dbReference>
<keyword evidence="8" id="KW-0614">Plasmid</keyword>
<keyword evidence="4" id="KW-0238">DNA-binding</keyword>
<feature type="domain" description="RNA polymerase sigma-70 region 2" evidence="6">
    <location>
        <begin position="18"/>
        <end position="79"/>
    </location>
</feature>
<keyword evidence="2" id="KW-0805">Transcription regulation</keyword>
<dbReference type="InterPro" id="IPR013249">
    <property type="entry name" value="RNA_pol_sigma70_r4_t2"/>
</dbReference>
<dbReference type="SUPFAM" id="SSF88659">
    <property type="entry name" value="Sigma3 and sigma4 domains of RNA polymerase sigma factors"/>
    <property type="match status" value="1"/>
</dbReference>
<evidence type="ECO:0000313" key="8">
    <source>
        <dbReference type="EMBL" id="CBJ93208.1"/>
    </source>
</evidence>
<proteinExistence type="inferred from homology"/>
<accession>A0A9P1JLE3</accession>
<evidence type="ECO:0000256" key="1">
    <source>
        <dbReference type="ARBA" id="ARBA00010641"/>
    </source>
</evidence>
<name>A0A9P1JLE3_9VIBR</name>